<accession>A0AAU6Q486</accession>
<reference evidence="2" key="1">
    <citation type="submission" date="2024-03" db="EMBL/GenBank/DDBJ databases">
        <title>Deinococcus weizhi sp. nov., isolated from human skin.</title>
        <authorList>
            <person name="Wei Z."/>
            <person name="Tian F."/>
            <person name="Yang C."/>
            <person name="Xin L.T."/>
            <person name="Wen Z.J."/>
            <person name="Lan K.C."/>
            <person name="Yu L."/>
            <person name="Zhe W."/>
            <person name="Dan F.D."/>
            <person name="Jun W."/>
            <person name="Rui Z."/>
            <person name="Yong X.J."/>
            <person name="Ting Y."/>
            <person name="Wei X."/>
            <person name="Xu Z.G."/>
            <person name="Xin Z."/>
            <person name="Dong F.G."/>
            <person name="Ni X.M."/>
            <person name="Zheng M.G."/>
            <person name="Chun Y."/>
            <person name="Qian W.X."/>
        </authorList>
    </citation>
    <scope>NUCLEOTIDE SEQUENCE</scope>
    <source>
        <strain evidence="2">VB142</strain>
    </source>
</reference>
<sequence>MKGKVLLALLAFAGFAQASYVPGTSVYYFPEKDPMTDANTGRLIVAEVNDTQAATVIGVKCLGNGDFDIFLKTKNPLMTAASYENEAFPKLMYRMDSQAAKTISTVGVIDDKGAPVYNSLAFGDAEDKALLQAFIKGNKVAIRVLRDGMSQLDYTFNARGFTAGFKAINNCK</sequence>
<dbReference type="AlphaFoldDB" id="A0AAU6Q486"/>
<evidence type="ECO:0000313" key="2">
    <source>
        <dbReference type="EMBL" id="WYF44976.1"/>
    </source>
</evidence>
<organism evidence="2">
    <name type="scientific">Deinococcus sp. VB142</name>
    <dbReference type="NCBI Taxonomy" id="3112952"/>
    <lineage>
        <taxon>Bacteria</taxon>
        <taxon>Thermotogati</taxon>
        <taxon>Deinococcota</taxon>
        <taxon>Deinococci</taxon>
        <taxon>Deinococcales</taxon>
        <taxon>Deinococcaceae</taxon>
        <taxon>Deinococcus</taxon>
    </lineage>
</organism>
<feature type="chain" id="PRO_5043481508" evidence="1">
    <location>
        <begin position="19"/>
        <end position="172"/>
    </location>
</feature>
<gene>
    <name evidence="2" type="ORF">WDJ50_02345</name>
</gene>
<feature type="signal peptide" evidence="1">
    <location>
        <begin position="1"/>
        <end position="18"/>
    </location>
</feature>
<dbReference type="RefSeq" id="WP_339096148.1">
    <property type="nucleotide sequence ID" value="NZ_CP149782.1"/>
</dbReference>
<name>A0AAU6Q486_9DEIO</name>
<dbReference type="EMBL" id="CP149782">
    <property type="protein sequence ID" value="WYF44976.1"/>
    <property type="molecule type" value="Genomic_DNA"/>
</dbReference>
<keyword evidence="1" id="KW-0732">Signal</keyword>
<evidence type="ECO:0000256" key="1">
    <source>
        <dbReference type="SAM" id="SignalP"/>
    </source>
</evidence>
<protein>
    <submittedName>
        <fullName evidence="2">Uncharacterized protein</fullName>
    </submittedName>
</protein>
<proteinExistence type="predicted"/>